<dbReference type="InterPro" id="IPR039426">
    <property type="entry name" value="TonB-dep_rcpt-like"/>
</dbReference>
<proteinExistence type="inferred from homology"/>
<protein>
    <submittedName>
        <fullName evidence="15">TonB-dependent receptor</fullName>
    </submittedName>
</protein>
<dbReference type="SUPFAM" id="SSF56935">
    <property type="entry name" value="Porins"/>
    <property type="match status" value="1"/>
</dbReference>
<keyword evidence="5 11" id="KW-0812">Transmembrane</keyword>
<dbReference type="PROSITE" id="PS52016">
    <property type="entry name" value="TONB_DEPENDENT_REC_3"/>
    <property type="match status" value="1"/>
</dbReference>
<dbReference type="InterPro" id="IPR036942">
    <property type="entry name" value="Beta-barrel_TonB_sf"/>
</dbReference>
<dbReference type="Pfam" id="PF00593">
    <property type="entry name" value="TonB_dep_Rec_b-barrel"/>
    <property type="match status" value="1"/>
</dbReference>
<evidence type="ECO:0000256" key="8">
    <source>
        <dbReference type="ARBA" id="ARBA00023077"/>
    </source>
</evidence>
<evidence type="ECO:0000256" key="6">
    <source>
        <dbReference type="ARBA" id="ARBA00023004"/>
    </source>
</evidence>
<keyword evidence="10 11" id="KW-0998">Cell outer membrane</keyword>
<evidence type="ECO:0000256" key="12">
    <source>
        <dbReference type="RuleBase" id="RU003357"/>
    </source>
</evidence>
<name>A0ABQ0A3Z4_9GAMM</name>
<keyword evidence="2 11" id="KW-0813">Transport</keyword>
<keyword evidence="8 12" id="KW-0798">TonB box</keyword>
<evidence type="ECO:0000313" key="16">
    <source>
        <dbReference type="Proteomes" id="UP001465153"/>
    </source>
</evidence>
<evidence type="ECO:0000256" key="1">
    <source>
        <dbReference type="ARBA" id="ARBA00004571"/>
    </source>
</evidence>
<evidence type="ECO:0000259" key="14">
    <source>
        <dbReference type="Pfam" id="PF07715"/>
    </source>
</evidence>
<evidence type="ECO:0000256" key="11">
    <source>
        <dbReference type="PROSITE-ProRule" id="PRU01360"/>
    </source>
</evidence>
<dbReference type="PANTHER" id="PTHR32552">
    <property type="entry name" value="FERRICHROME IRON RECEPTOR-RELATED"/>
    <property type="match status" value="1"/>
</dbReference>
<dbReference type="Gene3D" id="2.40.170.20">
    <property type="entry name" value="TonB-dependent receptor, beta-barrel domain"/>
    <property type="match status" value="1"/>
</dbReference>
<comment type="subcellular location">
    <subcellularLocation>
        <location evidence="1 11">Cell outer membrane</location>
        <topology evidence="1 11">Multi-pass membrane protein</topology>
    </subcellularLocation>
</comment>
<dbReference type="InterPro" id="IPR000531">
    <property type="entry name" value="Beta-barrel_TonB"/>
</dbReference>
<keyword evidence="9 11" id="KW-0472">Membrane</keyword>
<evidence type="ECO:0000256" key="2">
    <source>
        <dbReference type="ARBA" id="ARBA00022448"/>
    </source>
</evidence>
<evidence type="ECO:0000256" key="3">
    <source>
        <dbReference type="ARBA" id="ARBA00022452"/>
    </source>
</evidence>
<comment type="caution">
    <text evidence="15">The sequence shown here is derived from an EMBL/GenBank/DDBJ whole genome shotgun (WGS) entry which is preliminary data.</text>
</comment>
<evidence type="ECO:0000313" key="15">
    <source>
        <dbReference type="EMBL" id="GAA6166352.1"/>
    </source>
</evidence>
<dbReference type="EMBL" id="BAABWN010000001">
    <property type="protein sequence ID" value="GAA6166352.1"/>
    <property type="molecule type" value="Genomic_DNA"/>
</dbReference>
<keyword evidence="7" id="KW-0406">Ion transport</keyword>
<dbReference type="PANTHER" id="PTHR32552:SF81">
    <property type="entry name" value="TONB-DEPENDENT OUTER MEMBRANE RECEPTOR"/>
    <property type="match status" value="1"/>
</dbReference>
<keyword evidence="3 11" id="KW-1134">Transmembrane beta strand</keyword>
<dbReference type="InterPro" id="IPR012910">
    <property type="entry name" value="Plug_dom"/>
</dbReference>
<evidence type="ECO:0000256" key="4">
    <source>
        <dbReference type="ARBA" id="ARBA00022496"/>
    </source>
</evidence>
<evidence type="ECO:0000256" key="10">
    <source>
        <dbReference type="ARBA" id="ARBA00023237"/>
    </source>
</evidence>
<keyword evidence="15" id="KW-0675">Receptor</keyword>
<organism evidence="15 16">
    <name type="scientific">Sessilibacter corallicola</name>
    <dbReference type="NCBI Taxonomy" id="2904075"/>
    <lineage>
        <taxon>Bacteria</taxon>
        <taxon>Pseudomonadati</taxon>
        <taxon>Pseudomonadota</taxon>
        <taxon>Gammaproteobacteria</taxon>
        <taxon>Cellvibrionales</taxon>
        <taxon>Cellvibrionaceae</taxon>
        <taxon>Sessilibacter</taxon>
    </lineage>
</organism>
<evidence type="ECO:0000256" key="5">
    <source>
        <dbReference type="ARBA" id="ARBA00022692"/>
    </source>
</evidence>
<accession>A0ABQ0A3Z4</accession>
<feature type="domain" description="TonB-dependent receptor plug" evidence="14">
    <location>
        <begin position="42"/>
        <end position="154"/>
    </location>
</feature>
<evidence type="ECO:0000256" key="9">
    <source>
        <dbReference type="ARBA" id="ARBA00023136"/>
    </source>
</evidence>
<comment type="similarity">
    <text evidence="11 12">Belongs to the TonB-dependent receptor family.</text>
</comment>
<reference evidence="15 16" key="1">
    <citation type="submission" date="2024-04" db="EMBL/GenBank/DDBJ databases">
        <title>Draft genome sequence of Sessilibacter corallicola NBRC 116591.</title>
        <authorList>
            <person name="Miyakawa T."/>
            <person name="Kusuya Y."/>
            <person name="Miura T."/>
        </authorList>
    </citation>
    <scope>NUCLEOTIDE SEQUENCE [LARGE SCALE GENOMIC DNA]</scope>
    <source>
        <strain evidence="15 16">KU-00831-HH</strain>
    </source>
</reference>
<gene>
    <name evidence="15" type="ORF">NBRC116591_01620</name>
</gene>
<dbReference type="Proteomes" id="UP001465153">
    <property type="component" value="Unassembled WGS sequence"/>
</dbReference>
<keyword evidence="4" id="KW-0410">Iron transport</keyword>
<evidence type="ECO:0000256" key="7">
    <source>
        <dbReference type="ARBA" id="ARBA00023065"/>
    </source>
</evidence>
<keyword evidence="16" id="KW-1185">Reference proteome</keyword>
<sequence length="784" mass="85632">MFKRNKLTTAVYLTTLSIPTISIAETALEEITVTATRRATSVQDVPYNISAYGGSELSAAGINDFSKIARNIPGLTLSDAGRSKNGINNGIVIRGLNITGSQQEEFPSLTDPVVSVYLGETPLFANFELRDLDRVEVLRGPQATLYGSGSLGGTLKYLPAEPDFDELYGNIKSKLSVTDESDDFNTDFEATINIPLSDKLAFRATVADLSNAGYIDSDFIEVLDDNAQPTGELNPQEDINDEDVQMFRGSLKYVPTESTDILLTYNFQKDDIAGSSATATGLDGYESGTKVLEEFERDISLGSLSIKQDLGFAELTSATSITDNKSEGVQDQSYNYGYSSFWSFYAGVPREVVTGLKNYDSKSTTQEFRLASTSESDLTWLVGLYYNDVEFEAEAFDIIAGIDEFFGITNPQSLDLAYSNLLDTEFEDQAIFGELTYYINDLWQVTFGARYFEQEFSASQQITLPTCGVFCGEGPTGLSQASGTQDFSDTLFKFNTSYDVSDSTKLYVTVAEGFRHGGANGVPVDDLSTAQVEGGVFSEHPDYLFFDPDKSVNYEFGVKGYLSDAIRYSTALFYIDWEDPILLVQTPNGGFPVNYNAETAVSTGIELETNIQLSNSLELNLGYTYTKAELTDDFAIPTVAGGVQSFDAGGQDGDRLPGIPKQSVTASINLNKPTAFGANLVARLGISYKGDFTTGFSAPSVLAERSFDEVSSSTIVDSYIGLNFDKWQVSLYADNLTNSDDITTSDGDAQYLAEKPGLQYSINLGDQEYRLRPRTIGVSFSYNF</sequence>
<dbReference type="RefSeq" id="WP_353301315.1">
    <property type="nucleotide sequence ID" value="NZ_BAABWN010000001.1"/>
</dbReference>
<feature type="domain" description="TonB-dependent receptor-like beta-barrel" evidence="13">
    <location>
        <begin position="299"/>
        <end position="736"/>
    </location>
</feature>
<keyword evidence="6" id="KW-0408">Iron</keyword>
<evidence type="ECO:0000259" key="13">
    <source>
        <dbReference type="Pfam" id="PF00593"/>
    </source>
</evidence>
<dbReference type="Pfam" id="PF07715">
    <property type="entry name" value="Plug"/>
    <property type="match status" value="1"/>
</dbReference>